<dbReference type="Pfam" id="PF11091">
    <property type="entry name" value="T4_tail_cap"/>
    <property type="match status" value="1"/>
</dbReference>
<dbReference type="InterPro" id="IPR024389">
    <property type="entry name" value="Gp48_T4-like"/>
</dbReference>
<name>A0A2U7N554_9CAUD</name>
<sequence>MIVEEVESKIGVASSAGQSEHKPVKTVQVQYPAERASGIDGQGNSVSILYKNGLIFTAYDISDKTSKGMKSLRASSLRSSIGKTTEEDRQSLANPLANLLLPKSKSDVESVSHKFNEVGESLISKGGGTATGVLSNIASTAVFGALDSITQGVMADYNEQIHTTARSMYAGAENRTKVFTWDLTPRSQKDLEAIIQIYEAFNMLSYGEVGSSKYAQEIKQDIDKAYKESILDPLTPSGADTSNNLVEKATSFLKNVIVVSNPTVWFVRNFGNMGSTKSDVFGPCQIQSIRFDKTPNGHFNGLESAPGLSSTFVLEITMREILTLNRSSLYLGE</sequence>
<evidence type="ECO:0000313" key="2">
    <source>
        <dbReference type="Proteomes" id="UP000247773"/>
    </source>
</evidence>
<protein>
    <submittedName>
        <fullName evidence="1">Baseplate tail tube cap</fullName>
    </submittedName>
</protein>
<evidence type="ECO:0000313" key="1">
    <source>
        <dbReference type="EMBL" id="ASD52106.1"/>
    </source>
</evidence>
<gene>
    <name evidence="1" type="ORF">PspYZU05_154</name>
</gene>
<organism evidence="1 2">
    <name type="scientific">Pseudomonas phage PspYZU05</name>
    <dbReference type="NCBI Taxonomy" id="1983556"/>
    <lineage>
        <taxon>Viruses</taxon>
        <taxon>Duplodnaviria</taxon>
        <taxon>Heunggongvirae</taxon>
        <taxon>Uroviricota</taxon>
        <taxon>Caudoviricetes</taxon>
        <taxon>Pantevenvirales</taxon>
        <taxon>Straboviridae</taxon>
        <taxon>Jiangsuvirus</taxon>
        <taxon>Jiangsuvirus pspyzu05</taxon>
    </lineage>
</organism>
<accession>A0A2U7N554</accession>
<keyword evidence="2" id="KW-1185">Reference proteome</keyword>
<dbReference type="EMBL" id="KY971610">
    <property type="protein sequence ID" value="ASD52106.1"/>
    <property type="molecule type" value="Genomic_DNA"/>
</dbReference>
<dbReference type="Proteomes" id="UP000247773">
    <property type="component" value="Genome"/>
</dbReference>
<proteinExistence type="predicted"/>
<reference evidence="1 2" key="1">
    <citation type="submission" date="2017-04" db="EMBL/GenBank/DDBJ databases">
        <title>Isolation of lytic bacteriophages infecting Pseudomonas strains for biocontrol of fish and shrimp spoilage during chilled storage.</title>
        <authorList>
            <person name="Yang Z."/>
            <person name="Tao X."/>
            <person name="Gao L."/>
            <person name="Rao S."/>
        </authorList>
    </citation>
    <scope>NUCLEOTIDE SEQUENCE [LARGE SCALE GENOMIC DNA]</scope>
</reference>